<dbReference type="EMBL" id="CVRI01000058">
    <property type="protein sequence ID" value="CRL02737.1"/>
    <property type="molecule type" value="Genomic_DNA"/>
</dbReference>
<feature type="compositionally biased region" description="Basic residues" evidence="1">
    <location>
        <begin position="39"/>
        <end position="49"/>
    </location>
</feature>
<evidence type="ECO:0000256" key="1">
    <source>
        <dbReference type="SAM" id="MobiDB-lite"/>
    </source>
</evidence>
<accession>A0A1J1IW20</accession>
<sequence>MFKYEYPNAVYVFYLLETTRKTLFSCKVKKESKETKQKSFPKRAKKTQKPSKLTLEAYLSGNKTTHAEL</sequence>
<feature type="region of interest" description="Disordered" evidence="1">
    <location>
        <begin position="30"/>
        <end position="69"/>
    </location>
</feature>
<reference evidence="2 3" key="1">
    <citation type="submission" date="2015-04" db="EMBL/GenBank/DDBJ databases">
        <authorList>
            <person name="Syromyatnikov M.Y."/>
            <person name="Popov V.N."/>
        </authorList>
    </citation>
    <scope>NUCLEOTIDE SEQUENCE [LARGE SCALE GENOMIC DNA]</scope>
</reference>
<keyword evidence="3" id="KW-1185">Reference proteome</keyword>
<name>A0A1J1IW20_9DIPT</name>
<dbReference type="AlphaFoldDB" id="A0A1J1IW20"/>
<proteinExistence type="predicted"/>
<evidence type="ECO:0000313" key="3">
    <source>
        <dbReference type="Proteomes" id="UP000183832"/>
    </source>
</evidence>
<dbReference type="Proteomes" id="UP000183832">
    <property type="component" value="Unassembled WGS sequence"/>
</dbReference>
<organism evidence="2 3">
    <name type="scientific">Clunio marinus</name>
    <dbReference type="NCBI Taxonomy" id="568069"/>
    <lineage>
        <taxon>Eukaryota</taxon>
        <taxon>Metazoa</taxon>
        <taxon>Ecdysozoa</taxon>
        <taxon>Arthropoda</taxon>
        <taxon>Hexapoda</taxon>
        <taxon>Insecta</taxon>
        <taxon>Pterygota</taxon>
        <taxon>Neoptera</taxon>
        <taxon>Endopterygota</taxon>
        <taxon>Diptera</taxon>
        <taxon>Nematocera</taxon>
        <taxon>Chironomoidea</taxon>
        <taxon>Chironomidae</taxon>
        <taxon>Clunio</taxon>
    </lineage>
</organism>
<protein>
    <submittedName>
        <fullName evidence="2">CLUMA_CG016095, isoform A</fullName>
    </submittedName>
</protein>
<gene>
    <name evidence="2" type="ORF">CLUMA_CG016095</name>
</gene>
<evidence type="ECO:0000313" key="2">
    <source>
        <dbReference type="EMBL" id="CRL02737.1"/>
    </source>
</evidence>